<dbReference type="PANTHER" id="PTHR38465:SF2">
    <property type="entry name" value="HTH-TYPE TRANSCRIPTIONAL REGULATOR MMPR5"/>
    <property type="match status" value="1"/>
</dbReference>
<evidence type="ECO:0000256" key="1">
    <source>
        <dbReference type="ARBA" id="ARBA00023015"/>
    </source>
</evidence>
<gene>
    <name evidence="5" type="ORF">EDD40_1514</name>
</gene>
<reference evidence="5 6" key="1">
    <citation type="submission" date="2018-11" db="EMBL/GenBank/DDBJ databases">
        <title>Sequencing the genomes of 1000 actinobacteria strains.</title>
        <authorList>
            <person name="Klenk H.-P."/>
        </authorList>
    </citation>
    <scope>NUCLEOTIDE SEQUENCE [LARGE SCALE GENOMIC DNA]</scope>
    <source>
        <strain evidence="5 6">DSM 44231</strain>
    </source>
</reference>
<evidence type="ECO:0000313" key="6">
    <source>
        <dbReference type="Proteomes" id="UP000268727"/>
    </source>
</evidence>
<dbReference type="Gene3D" id="1.10.10.10">
    <property type="entry name" value="Winged helix-like DNA-binding domain superfamily/Winged helix DNA-binding domain"/>
    <property type="match status" value="1"/>
</dbReference>
<feature type="domain" description="HTH marR-type" evidence="4">
    <location>
        <begin position="26"/>
        <end position="86"/>
    </location>
</feature>
<accession>A0A3N1H155</accession>
<dbReference type="PANTHER" id="PTHR38465">
    <property type="entry name" value="HTH-TYPE TRANSCRIPTIONAL REGULATOR MJ1563-RELATED"/>
    <property type="match status" value="1"/>
</dbReference>
<dbReference type="InterPro" id="IPR036390">
    <property type="entry name" value="WH_DNA-bd_sf"/>
</dbReference>
<dbReference type="InterPro" id="IPR000835">
    <property type="entry name" value="HTH_MarR-typ"/>
</dbReference>
<keyword evidence="1" id="KW-0805">Transcription regulation</keyword>
<evidence type="ECO:0000259" key="4">
    <source>
        <dbReference type="Pfam" id="PF12802"/>
    </source>
</evidence>
<name>A0A3N1H155_9PSEU</name>
<dbReference type="RefSeq" id="WP_246037519.1">
    <property type="nucleotide sequence ID" value="NZ_RJKM01000001.1"/>
</dbReference>
<dbReference type="SUPFAM" id="SSF46785">
    <property type="entry name" value="Winged helix' DNA-binding domain"/>
    <property type="match status" value="1"/>
</dbReference>
<evidence type="ECO:0000256" key="3">
    <source>
        <dbReference type="ARBA" id="ARBA00023163"/>
    </source>
</evidence>
<organism evidence="5 6">
    <name type="scientific">Saccharothrix texasensis</name>
    <dbReference type="NCBI Taxonomy" id="103734"/>
    <lineage>
        <taxon>Bacteria</taxon>
        <taxon>Bacillati</taxon>
        <taxon>Actinomycetota</taxon>
        <taxon>Actinomycetes</taxon>
        <taxon>Pseudonocardiales</taxon>
        <taxon>Pseudonocardiaceae</taxon>
        <taxon>Saccharothrix</taxon>
    </lineage>
</organism>
<keyword evidence="6" id="KW-1185">Reference proteome</keyword>
<sequence length="173" mass="19649">MTQVDERDDQAVLRFIERFSSVFTESGMARMPARVFVALLAADSGEMTSAELADLLRVSPAAISGAVRYLTQVGLVSRERETGTRRDIYRVLDDLWYEALFRRDEMLRRMTGPLREGISALGAGTPAGRRISETLMFFEFFHAELPNMLRHWRTYRDERLGASGSPDRPTEPS</sequence>
<protein>
    <submittedName>
        <fullName evidence="5">DNA-binding transcriptional regulator GbsR (MarR family)</fullName>
    </submittedName>
</protein>
<keyword evidence="2 5" id="KW-0238">DNA-binding</keyword>
<evidence type="ECO:0000313" key="5">
    <source>
        <dbReference type="EMBL" id="ROP36250.1"/>
    </source>
</evidence>
<dbReference type="Proteomes" id="UP000268727">
    <property type="component" value="Unassembled WGS sequence"/>
</dbReference>
<dbReference type="Pfam" id="PF12802">
    <property type="entry name" value="MarR_2"/>
    <property type="match status" value="1"/>
</dbReference>
<proteinExistence type="predicted"/>
<dbReference type="GO" id="GO:0003677">
    <property type="term" value="F:DNA binding"/>
    <property type="evidence" value="ECO:0007669"/>
    <property type="project" value="UniProtKB-KW"/>
</dbReference>
<dbReference type="InterPro" id="IPR052362">
    <property type="entry name" value="HTH-GbsR_regulator"/>
</dbReference>
<dbReference type="EMBL" id="RJKM01000001">
    <property type="protein sequence ID" value="ROP36250.1"/>
    <property type="molecule type" value="Genomic_DNA"/>
</dbReference>
<evidence type="ECO:0000256" key="2">
    <source>
        <dbReference type="ARBA" id="ARBA00023125"/>
    </source>
</evidence>
<dbReference type="GO" id="GO:0003700">
    <property type="term" value="F:DNA-binding transcription factor activity"/>
    <property type="evidence" value="ECO:0007669"/>
    <property type="project" value="InterPro"/>
</dbReference>
<comment type="caution">
    <text evidence="5">The sequence shown here is derived from an EMBL/GenBank/DDBJ whole genome shotgun (WGS) entry which is preliminary data.</text>
</comment>
<keyword evidence="3" id="KW-0804">Transcription</keyword>
<dbReference type="AlphaFoldDB" id="A0A3N1H155"/>
<dbReference type="InterPro" id="IPR036388">
    <property type="entry name" value="WH-like_DNA-bd_sf"/>
</dbReference>